<dbReference type="InterPro" id="IPR029036">
    <property type="entry name" value="P5CR_dimer"/>
</dbReference>
<comment type="pathway">
    <text evidence="8 11">Amino-acid biosynthesis; L-proline biosynthesis; L-proline from L-glutamate 5-semialdehyde: step 1/1.</text>
</comment>
<keyword evidence="7 8" id="KW-0560">Oxidoreductase</keyword>
<dbReference type="PANTHER" id="PTHR11645">
    <property type="entry name" value="PYRROLINE-5-CARBOXYLATE REDUCTASE"/>
    <property type="match status" value="1"/>
</dbReference>
<comment type="subcellular location">
    <subcellularLocation>
        <location evidence="1 8">Cytoplasm</location>
    </subcellularLocation>
</comment>
<dbReference type="UniPathway" id="UPA00098">
    <property type="reaction ID" value="UER00361"/>
</dbReference>
<dbReference type="FunFam" id="3.40.50.720:FF:000190">
    <property type="entry name" value="Pyrroline-5-carboxylate reductase"/>
    <property type="match status" value="1"/>
</dbReference>
<dbReference type="InterPro" id="IPR008927">
    <property type="entry name" value="6-PGluconate_DH-like_C_sf"/>
</dbReference>
<comment type="similarity">
    <text evidence="2 8 11">Belongs to the pyrroline-5-carboxylate reductase family.</text>
</comment>
<dbReference type="PROSITE" id="PS00521">
    <property type="entry name" value="P5CR"/>
    <property type="match status" value="1"/>
</dbReference>
<evidence type="ECO:0000256" key="8">
    <source>
        <dbReference type="HAMAP-Rule" id="MF_01925"/>
    </source>
</evidence>
<evidence type="ECO:0000256" key="5">
    <source>
        <dbReference type="ARBA" id="ARBA00022650"/>
    </source>
</evidence>
<proteinExistence type="inferred from homology"/>
<sequence length="262" mass="27805">MIGFIGGGNMAEAMIKGMTAKGMKDIYVSEPREDRRHELATAYGVRTTSSNQKVVSACDVLILAVKPQIMGKVLDEISSGITEEKLVVSIAAGITLAYLESRLNTKLLIRVMPNTPALVQEGMSVMSLCGSFHGSGVDTVQAILMSIGRVIVLPEELMDAVTALSGSGPAFFALFVEAMIEAGEKMGLSVKDATALVVQTMLGTVRLLETGMSPEKLRKIVTSPGGTTEAGLKVFEETALRQVVNKSLLAAKKRSAELGRSQ</sequence>
<comment type="catalytic activity">
    <reaction evidence="8 11">
        <text>L-proline + NADP(+) = (S)-1-pyrroline-5-carboxylate + NADPH + 2 H(+)</text>
        <dbReference type="Rhea" id="RHEA:14109"/>
        <dbReference type="ChEBI" id="CHEBI:15378"/>
        <dbReference type="ChEBI" id="CHEBI:17388"/>
        <dbReference type="ChEBI" id="CHEBI:57783"/>
        <dbReference type="ChEBI" id="CHEBI:58349"/>
        <dbReference type="ChEBI" id="CHEBI:60039"/>
        <dbReference type="EC" id="1.5.1.2"/>
    </reaction>
</comment>
<feature type="binding site" evidence="10">
    <location>
        <begin position="64"/>
        <end position="67"/>
    </location>
    <ligand>
        <name>NADP(+)</name>
        <dbReference type="ChEBI" id="CHEBI:58349"/>
    </ligand>
</feature>
<dbReference type="InterPro" id="IPR000304">
    <property type="entry name" value="Pyrroline-COOH_reductase"/>
</dbReference>
<feature type="binding site" evidence="10">
    <location>
        <begin position="5"/>
        <end position="10"/>
    </location>
    <ligand>
        <name>NADP(+)</name>
        <dbReference type="ChEBI" id="CHEBI:58349"/>
    </ligand>
</feature>
<dbReference type="NCBIfam" id="TIGR00112">
    <property type="entry name" value="proC"/>
    <property type="match status" value="1"/>
</dbReference>
<dbReference type="SUPFAM" id="SSF51735">
    <property type="entry name" value="NAD(P)-binding Rossmann-fold domains"/>
    <property type="match status" value="1"/>
</dbReference>
<dbReference type="EC" id="1.5.1.2" evidence="8 9"/>
<dbReference type="GO" id="GO:0055129">
    <property type="term" value="P:L-proline biosynthetic process"/>
    <property type="evidence" value="ECO:0007669"/>
    <property type="project" value="UniProtKB-UniRule"/>
</dbReference>
<accession>A0A2U3QFK3</accession>
<keyword evidence="5 8" id="KW-0641">Proline biosynthesis</keyword>
<dbReference type="SUPFAM" id="SSF48179">
    <property type="entry name" value="6-phosphogluconate dehydrogenase C-terminal domain-like"/>
    <property type="match status" value="1"/>
</dbReference>
<dbReference type="EMBL" id="OUUY01000064">
    <property type="protein sequence ID" value="SPQ00198.1"/>
    <property type="molecule type" value="Genomic_DNA"/>
</dbReference>
<dbReference type="GO" id="GO:0004735">
    <property type="term" value="F:pyrroline-5-carboxylate reductase activity"/>
    <property type="evidence" value="ECO:0007669"/>
    <property type="project" value="UniProtKB-UniRule"/>
</dbReference>
<evidence type="ECO:0000313" key="15">
    <source>
        <dbReference type="Proteomes" id="UP000245125"/>
    </source>
</evidence>
<dbReference type="Gene3D" id="1.10.3730.10">
    <property type="entry name" value="ProC C-terminal domain-like"/>
    <property type="match status" value="1"/>
</dbReference>
<feature type="domain" description="Pyrroline-5-carboxylate reductase catalytic N-terminal" evidence="12">
    <location>
        <begin position="2"/>
        <end position="93"/>
    </location>
</feature>
<feature type="binding site" evidence="10">
    <location>
        <position position="51"/>
    </location>
    <ligand>
        <name>NADPH</name>
        <dbReference type="ChEBI" id="CHEBI:57783"/>
    </ligand>
</feature>
<evidence type="ECO:0000256" key="9">
    <source>
        <dbReference type="NCBIfam" id="TIGR00112"/>
    </source>
</evidence>
<dbReference type="InterPro" id="IPR028939">
    <property type="entry name" value="P5C_Rdtase_cat_N"/>
</dbReference>
<evidence type="ECO:0000256" key="11">
    <source>
        <dbReference type="RuleBase" id="RU003903"/>
    </source>
</evidence>
<dbReference type="AlphaFoldDB" id="A0A2U3QFK3"/>
<keyword evidence="4 8" id="KW-0028">Amino-acid biosynthesis</keyword>
<feature type="domain" description="Pyrroline-5-carboxylate reductase dimerisation" evidence="13">
    <location>
        <begin position="155"/>
        <end position="258"/>
    </location>
</feature>
<keyword evidence="15" id="KW-1185">Reference proteome</keyword>
<evidence type="ECO:0000256" key="2">
    <source>
        <dbReference type="ARBA" id="ARBA00005525"/>
    </source>
</evidence>
<dbReference type="Proteomes" id="UP000245125">
    <property type="component" value="Unassembled WGS sequence"/>
</dbReference>
<evidence type="ECO:0000256" key="4">
    <source>
        <dbReference type="ARBA" id="ARBA00022605"/>
    </source>
</evidence>
<organism evidence="14 15">
    <name type="scientific">Candidatus Sulfobium mesophilum</name>
    <dbReference type="NCBI Taxonomy" id="2016548"/>
    <lineage>
        <taxon>Bacteria</taxon>
        <taxon>Pseudomonadati</taxon>
        <taxon>Nitrospirota</taxon>
        <taxon>Nitrospiria</taxon>
        <taxon>Nitrospirales</taxon>
        <taxon>Nitrospiraceae</taxon>
        <taxon>Candidatus Sulfobium</taxon>
    </lineage>
</organism>
<dbReference type="InterPro" id="IPR036291">
    <property type="entry name" value="NAD(P)-bd_dom_sf"/>
</dbReference>
<evidence type="ECO:0000256" key="6">
    <source>
        <dbReference type="ARBA" id="ARBA00022857"/>
    </source>
</evidence>
<comment type="function">
    <text evidence="8">Catalyzes the reduction of 1-pyrroline-5-carboxylate (PCA) to L-proline.</text>
</comment>
<protein>
    <recommendedName>
        <fullName evidence="8 9">Pyrroline-5-carboxylate reductase</fullName>
        <shortName evidence="8">P5C reductase</shortName>
        <shortName evidence="8">P5CR</shortName>
        <ecNumber evidence="8 9">1.5.1.2</ecNumber>
    </recommendedName>
    <alternativeName>
        <fullName evidence="8">PCA reductase</fullName>
    </alternativeName>
</protein>
<dbReference type="Pfam" id="PF03807">
    <property type="entry name" value="F420_oxidored"/>
    <property type="match status" value="1"/>
</dbReference>
<evidence type="ECO:0000256" key="10">
    <source>
        <dbReference type="PIRSR" id="PIRSR000193-1"/>
    </source>
</evidence>
<evidence type="ECO:0000259" key="13">
    <source>
        <dbReference type="Pfam" id="PF14748"/>
    </source>
</evidence>
<dbReference type="HAMAP" id="MF_01925">
    <property type="entry name" value="P5C_reductase"/>
    <property type="match status" value="1"/>
</dbReference>
<dbReference type="InterPro" id="IPR053790">
    <property type="entry name" value="P5CR-like_CS"/>
</dbReference>
<reference evidence="15" key="1">
    <citation type="submission" date="2018-03" db="EMBL/GenBank/DDBJ databases">
        <authorList>
            <person name="Zecchin S."/>
        </authorList>
    </citation>
    <scope>NUCLEOTIDE SEQUENCE [LARGE SCALE GENOMIC DNA]</scope>
</reference>
<dbReference type="Pfam" id="PF14748">
    <property type="entry name" value="P5CR_dimer"/>
    <property type="match status" value="1"/>
</dbReference>
<dbReference type="PIRSF" id="PIRSF000193">
    <property type="entry name" value="Pyrrol-5-carb_rd"/>
    <property type="match status" value="1"/>
</dbReference>
<evidence type="ECO:0000256" key="3">
    <source>
        <dbReference type="ARBA" id="ARBA00022490"/>
    </source>
</evidence>
<evidence type="ECO:0000256" key="1">
    <source>
        <dbReference type="ARBA" id="ARBA00004496"/>
    </source>
</evidence>
<dbReference type="GO" id="GO:0005737">
    <property type="term" value="C:cytoplasm"/>
    <property type="evidence" value="ECO:0007669"/>
    <property type="project" value="UniProtKB-SubCell"/>
</dbReference>
<evidence type="ECO:0000313" key="14">
    <source>
        <dbReference type="EMBL" id="SPQ00198.1"/>
    </source>
</evidence>
<gene>
    <name evidence="8 14" type="primary">proC</name>
    <name evidence="14" type="ORF">NBG4_20004</name>
</gene>
<name>A0A2U3QFK3_9BACT</name>
<comment type="catalytic activity">
    <reaction evidence="8">
        <text>L-proline + NAD(+) = (S)-1-pyrroline-5-carboxylate + NADH + 2 H(+)</text>
        <dbReference type="Rhea" id="RHEA:14105"/>
        <dbReference type="ChEBI" id="CHEBI:15378"/>
        <dbReference type="ChEBI" id="CHEBI:17388"/>
        <dbReference type="ChEBI" id="CHEBI:57540"/>
        <dbReference type="ChEBI" id="CHEBI:57945"/>
        <dbReference type="ChEBI" id="CHEBI:60039"/>
        <dbReference type="EC" id="1.5.1.2"/>
    </reaction>
</comment>
<keyword evidence="3 8" id="KW-0963">Cytoplasm</keyword>
<evidence type="ECO:0000256" key="7">
    <source>
        <dbReference type="ARBA" id="ARBA00023002"/>
    </source>
</evidence>
<dbReference type="Gene3D" id="3.40.50.720">
    <property type="entry name" value="NAD(P)-binding Rossmann-like Domain"/>
    <property type="match status" value="1"/>
</dbReference>
<keyword evidence="6 8" id="KW-0521">NADP</keyword>
<dbReference type="PANTHER" id="PTHR11645:SF0">
    <property type="entry name" value="PYRROLINE-5-CARBOXYLATE REDUCTASE 3"/>
    <property type="match status" value="1"/>
</dbReference>
<dbReference type="FunFam" id="1.10.3730.10:FF:000001">
    <property type="entry name" value="Pyrroline-5-carboxylate reductase"/>
    <property type="match status" value="1"/>
</dbReference>
<evidence type="ECO:0000259" key="12">
    <source>
        <dbReference type="Pfam" id="PF03807"/>
    </source>
</evidence>
<dbReference type="OrthoDB" id="9805754at2"/>